<organism evidence="1 2">
    <name type="scientific">Populus alba</name>
    <name type="common">White poplar</name>
    <dbReference type="NCBI Taxonomy" id="43335"/>
    <lineage>
        <taxon>Eukaryota</taxon>
        <taxon>Viridiplantae</taxon>
        <taxon>Streptophyta</taxon>
        <taxon>Embryophyta</taxon>
        <taxon>Tracheophyta</taxon>
        <taxon>Spermatophyta</taxon>
        <taxon>Magnoliopsida</taxon>
        <taxon>eudicotyledons</taxon>
        <taxon>Gunneridae</taxon>
        <taxon>Pentapetalae</taxon>
        <taxon>rosids</taxon>
        <taxon>fabids</taxon>
        <taxon>Malpighiales</taxon>
        <taxon>Salicaceae</taxon>
        <taxon>Saliceae</taxon>
        <taxon>Populus</taxon>
    </lineage>
</organism>
<accession>A0ACC4BDK4</accession>
<dbReference type="EMBL" id="RCHU02000011">
    <property type="protein sequence ID" value="KAL3576585.1"/>
    <property type="molecule type" value="Genomic_DNA"/>
</dbReference>
<evidence type="ECO:0000313" key="2">
    <source>
        <dbReference type="Proteomes" id="UP000309997"/>
    </source>
</evidence>
<evidence type="ECO:0000313" key="1">
    <source>
        <dbReference type="EMBL" id="KAL3576585.1"/>
    </source>
</evidence>
<comment type="caution">
    <text evidence="1">The sequence shown here is derived from an EMBL/GenBank/DDBJ whole genome shotgun (WGS) entry which is preliminary data.</text>
</comment>
<protein>
    <submittedName>
        <fullName evidence="1">Uncharacterized protein</fullName>
    </submittedName>
</protein>
<name>A0ACC4BDK4_POPAL</name>
<proteinExistence type="predicted"/>
<dbReference type="Proteomes" id="UP000309997">
    <property type="component" value="Unassembled WGS sequence"/>
</dbReference>
<sequence>MRPLKKGSSLIMLLGHAGLLEEAENLIEMTHLGACIASSPSTIVERIAKKVMELKPNYLGRSCIETVESILAIFKCKSSWQFSRLKKSFKFSRYPQSPIISRIW</sequence>
<gene>
    <name evidence="1" type="ORF">D5086_021868</name>
</gene>
<reference evidence="1 2" key="1">
    <citation type="journal article" date="2024" name="Plant Biotechnol. J.">
        <title>Genome and CRISPR/Cas9 system of a widespread forest tree (Populus alba) in the world.</title>
        <authorList>
            <person name="Liu Y.J."/>
            <person name="Jiang P.F."/>
            <person name="Han X.M."/>
            <person name="Li X.Y."/>
            <person name="Wang H.M."/>
            <person name="Wang Y.J."/>
            <person name="Wang X.X."/>
            <person name="Zeng Q.Y."/>
        </authorList>
    </citation>
    <scope>NUCLEOTIDE SEQUENCE [LARGE SCALE GENOMIC DNA]</scope>
    <source>
        <strain evidence="2">cv. PAL-ZL1</strain>
    </source>
</reference>
<keyword evidence="2" id="KW-1185">Reference proteome</keyword>